<evidence type="ECO:0000256" key="1">
    <source>
        <dbReference type="ARBA" id="ARBA00022741"/>
    </source>
</evidence>
<name>A0ABP8KCF1_9ACTN</name>
<dbReference type="PANTHER" id="PTHR22683">
    <property type="entry name" value="SPORULATION PROTEIN RELATED"/>
    <property type="match status" value="1"/>
</dbReference>
<reference evidence="6" key="1">
    <citation type="journal article" date="2019" name="Int. J. Syst. Evol. Microbiol.">
        <title>The Global Catalogue of Microorganisms (GCM) 10K type strain sequencing project: providing services to taxonomists for standard genome sequencing and annotation.</title>
        <authorList>
            <consortium name="The Broad Institute Genomics Platform"/>
            <consortium name="The Broad Institute Genome Sequencing Center for Infectious Disease"/>
            <person name="Wu L."/>
            <person name="Ma J."/>
        </authorList>
    </citation>
    <scope>NUCLEOTIDE SEQUENCE [LARGE SCALE GENOMIC DNA]</scope>
    <source>
        <strain evidence="6">JCM 17688</strain>
    </source>
</reference>
<evidence type="ECO:0000256" key="2">
    <source>
        <dbReference type="ARBA" id="ARBA00022840"/>
    </source>
</evidence>
<dbReference type="CDD" id="cd01127">
    <property type="entry name" value="TrwB_TraG_TraD_VirD4"/>
    <property type="match status" value="1"/>
</dbReference>
<sequence length="651" mass="69933">MVEREAAADARAVQDRILQAEAQELADLAERVARAGAVRGPETTTETVRETPQEHVLSEWNRAFSTPAGTAALGLPGGSRGRAVPHGPTGIRVQIRVPMGTDLPAAAAAVQRAAEARRWGQTMVAFIDASRFTLTREIVGEDPLTPWRVAGKTALAVATGDPAHVRRLLWERAGLTVKRSDGKVLYPEVLELSVGPRGPEVLVKLPGGVGVDAAVKTVGSLRSLFRCPELACEAEGTHLRIRLCTVPAETLPQMVPLWPRSLYRPTTPEQAIAVGKRIALPVGVTLAGDRLERIEIRPAAVPHGVLVGAPGSGKSRWVRGAMTAWTVQGGLLAIGDPKNGELVQDWLPGCVHISTSKATIFRLLLWAQVEMKRRLAVQNILQRRHGIADLPVQPILVVVDEFGQLMTELDQSTDPADKAARSEVERVVTNALQVGRSVGIHLLLITQNALTASLPGGIAQAASFRVSVGRPTEGASGSGSVGRLFPAAMRDRAAELGASIPTDSPGLLLTDHRGRPVIARGFYGYTPGIEPEGREFSDPTHQKYQNLSAEIRESWVQTRATLAHVPPTIRFGWRPGPDAPDDWQALSLSAGKRGDDPTVAVLHPVPLDRLDHATGRVVPIGEHARFDPLSDAYEGGYDPIDLTTHFAPRSY</sequence>
<dbReference type="PANTHER" id="PTHR22683:SF41">
    <property type="entry name" value="DNA TRANSLOCASE FTSK"/>
    <property type="match status" value="1"/>
</dbReference>
<dbReference type="EMBL" id="BAABFR010000109">
    <property type="protein sequence ID" value="GAA4403510.1"/>
    <property type="molecule type" value="Genomic_DNA"/>
</dbReference>
<evidence type="ECO:0000256" key="3">
    <source>
        <dbReference type="PROSITE-ProRule" id="PRU00289"/>
    </source>
</evidence>
<feature type="binding site" evidence="3">
    <location>
        <begin position="308"/>
        <end position="315"/>
    </location>
    <ligand>
        <name>ATP</name>
        <dbReference type="ChEBI" id="CHEBI:30616"/>
    </ligand>
</feature>
<dbReference type="Gene3D" id="3.40.50.300">
    <property type="entry name" value="P-loop containing nucleotide triphosphate hydrolases"/>
    <property type="match status" value="1"/>
</dbReference>
<keyword evidence="1 3" id="KW-0547">Nucleotide-binding</keyword>
<dbReference type="SUPFAM" id="SSF52540">
    <property type="entry name" value="P-loop containing nucleoside triphosphate hydrolases"/>
    <property type="match status" value="1"/>
</dbReference>
<evidence type="ECO:0000259" key="4">
    <source>
        <dbReference type="PROSITE" id="PS50901"/>
    </source>
</evidence>
<dbReference type="PROSITE" id="PS50901">
    <property type="entry name" value="FTSK"/>
    <property type="match status" value="1"/>
</dbReference>
<comment type="caution">
    <text evidence="5">The sequence shown here is derived from an EMBL/GenBank/DDBJ whole genome shotgun (WGS) entry which is preliminary data.</text>
</comment>
<keyword evidence="6" id="KW-1185">Reference proteome</keyword>
<evidence type="ECO:0000313" key="6">
    <source>
        <dbReference type="Proteomes" id="UP001500635"/>
    </source>
</evidence>
<dbReference type="InterPro" id="IPR027417">
    <property type="entry name" value="P-loop_NTPase"/>
</dbReference>
<protein>
    <recommendedName>
        <fullName evidence="4">FtsK domain-containing protein</fullName>
    </recommendedName>
</protein>
<feature type="domain" description="FtsK" evidence="4">
    <location>
        <begin position="288"/>
        <end position="477"/>
    </location>
</feature>
<dbReference type="InterPro" id="IPR002543">
    <property type="entry name" value="FtsK_dom"/>
</dbReference>
<accession>A0ABP8KCF1</accession>
<dbReference type="InterPro" id="IPR050206">
    <property type="entry name" value="FtsK/SpoIIIE/SftA"/>
</dbReference>
<dbReference type="Proteomes" id="UP001500635">
    <property type="component" value="Unassembled WGS sequence"/>
</dbReference>
<keyword evidence="2 3" id="KW-0067">ATP-binding</keyword>
<organism evidence="5 6">
    <name type="scientific">Tsukamurella soli</name>
    <dbReference type="NCBI Taxonomy" id="644556"/>
    <lineage>
        <taxon>Bacteria</taxon>
        <taxon>Bacillati</taxon>
        <taxon>Actinomycetota</taxon>
        <taxon>Actinomycetes</taxon>
        <taxon>Mycobacteriales</taxon>
        <taxon>Tsukamurellaceae</taxon>
        <taxon>Tsukamurella</taxon>
    </lineage>
</organism>
<evidence type="ECO:0000313" key="5">
    <source>
        <dbReference type="EMBL" id="GAA4403510.1"/>
    </source>
</evidence>
<proteinExistence type="predicted"/>
<gene>
    <name evidence="5" type="ORF">GCM10023147_45070</name>
</gene>